<dbReference type="eggNOG" id="COG3595">
    <property type="taxonomic scope" value="Bacteria"/>
</dbReference>
<feature type="domain" description="Putative auto-transporter adhesin head GIN" evidence="1">
    <location>
        <begin position="47"/>
        <end position="239"/>
    </location>
</feature>
<dbReference type="PROSITE" id="PS51257">
    <property type="entry name" value="PROKAR_LIPOPROTEIN"/>
    <property type="match status" value="1"/>
</dbReference>
<gene>
    <name evidence="2" type="ORF">JoomaDRAFT_1991</name>
</gene>
<name>I3C5U6_9FLAO</name>
<dbReference type="InterPro" id="IPR021255">
    <property type="entry name" value="DUF2807"/>
</dbReference>
<protein>
    <recommendedName>
        <fullName evidence="1">Putative auto-transporter adhesin head GIN domain-containing protein</fullName>
    </recommendedName>
</protein>
<dbReference type="OrthoDB" id="1466971at2"/>
<proteinExistence type="predicted"/>
<dbReference type="EMBL" id="JH651379">
    <property type="protein sequence ID" value="EIJ38989.1"/>
    <property type="molecule type" value="Genomic_DNA"/>
</dbReference>
<organism evidence="2 3">
    <name type="scientific">Galbibacter orientalis DSM 19592</name>
    <dbReference type="NCBI Taxonomy" id="926559"/>
    <lineage>
        <taxon>Bacteria</taxon>
        <taxon>Pseudomonadati</taxon>
        <taxon>Bacteroidota</taxon>
        <taxon>Flavobacteriia</taxon>
        <taxon>Flavobacteriales</taxon>
        <taxon>Flavobacteriaceae</taxon>
        <taxon>Galbibacter</taxon>
    </lineage>
</organism>
<dbReference type="Pfam" id="PF10988">
    <property type="entry name" value="DUF2807"/>
    <property type="match status" value="1"/>
</dbReference>
<dbReference type="STRING" id="926559.JoomaDRAFT_1991"/>
<dbReference type="AlphaFoldDB" id="I3C5U6"/>
<accession>I3C5U6</accession>
<dbReference type="HOGENOM" id="CLU_1110339_0_0_10"/>
<evidence type="ECO:0000313" key="2">
    <source>
        <dbReference type="EMBL" id="EIJ38989.1"/>
    </source>
</evidence>
<dbReference type="RefSeq" id="WP_008612328.1">
    <property type="nucleotide sequence ID" value="NZ_JH651379.1"/>
</dbReference>
<reference evidence="2 3" key="1">
    <citation type="submission" date="2012-02" db="EMBL/GenBank/DDBJ databases">
        <title>Improved High-Quality Draft genome of Joostella marina DSM 19592.</title>
        <authorList>
            <consortium name="US DOE Joint Genome Institute (JGI-PGF)"/>
            <person name="Lucas S."/>
            <person name="Copeland A."/>
            <person name="Lapidus A."/>
            <person name="Bruce D."/>
            <person name="Goodwin L."/>
            <person name="Pitluck S."/>
            <person name="Peters L."/>
            <person name="Chertkov O."/>
            <person name="Ovchinnikova G."/>
            <person name="Kyrpides N."/>
            <person name="Mavromatis K."/>
            <person name="Detter J.C."/>
            <person name="Han C."/>
            <person name="Land M."/>
            <person name="Hauser L."/>
            <person name="Markowitz V."/>
            <person name="Cheng J.-F."/>
            <person name="Hugenholtz P."/>
            <person name="Woyke T."/>
            <person name="Wu D."/>
            <person name="Tindall B."/>
            <person name="Brambilla E."/>
            <person name="Klenk H.-P."/>
            <person name="Eisen J.A."/>
        </authorList>
    </citation>
    <scope>NUCLEOTIDE SEQUENCE [LARGE SCALE GENOMIC DNA]</scope>
    <source>
        <strain evidence="2 3">DSM 19592</strain>
    </source>
</reference>
<dbReference type="Gene3D" id="2.160.20.120">
    <property type="match status" value="1"/>
</dbReference>
<evidence type="ECO:0000313" key="3">
    <source>
        <dbReference type="Proteomes" id="UP000004690"/>
    </source>
</evidence>
<dbReference type="Proteomes" id="UP000004690">
    <property type="component" value="Unassembled WGS sequence"/>
</dbReference>
<keyword evidence="3" id="KW-1185">Reference proteome</keyword>
<sequence>MNKNIQNNIAFFGIIFLLIFTSCDSKDANDCIQASGTVVKEERPVTPFSKILVNEGVSMIIKQGDVYKVEIESGENLLNDIKVEVVDNQLILTDTNVCNYVREYDNTNIYVTAPTISEIRSATQREIYSDGVIEGERLVVYSENYQNNEYLTSANIYLDVNVTSFQIIFNGISNIFIDGTATNLNVNMASGNGRFEGRNFSVENATIYHRSSNDVIVKASKSLKGDIYSTGDVISVGTPESVQVNEHYKGKLIYED</sequence>
<evidence type="ECO:0000259" key="1">
    <source>
        <dbReference type="Pfam" id="PF10988"/>
    </source>
</evidence>